<comment type="catalytic activity">
    <reaction evidence="11 16">
        <text>cytidine + H2O + H(+) = uridine + NH4(+)</text>
        <dbReference type="Rhea" id="RHEA:16069"/>
        <dbReference type="ChEBI" id="CHEBI:15377"/>
        <dbReference type="ChEBI" id="CHEBI:15378"/>
        <dbReference type="ChEBI" id="CHEBI:16704"/>
        <dbReference type="ChEBI" id="CHEBI:17562"/>
        <dbReference type="ChEBI" id="CHEBI:28938"/>
        <dbReference type="EC" id="3.5.4.5"/>
    </reaction>
</comment>
<feature type="active site" description="Proton donor" evidence="13">
    <location>
        <position position="57"/>
    </location>
</feature>
<dbReference type="GO" id="GO:0042802">
    <property type="term" value="F:identical protein binding"/>
    <property type="evidence" value="ECO:0007669"/>
    <property type="project" value="UniProtKB-ARBA"/>
</dbReference>
<dbReference type="STRING" id="161895.CPHO_03910"/>
<keyword evidence="7 16" id="KW-0378">Hydrolase</keyword>
<dbReference type="NCBIfam" id="NF004064">
    <property type="entry name" value="PRK05578.1"/>
    <property type="match status" value="1"/>
</dbReference>
<evidence type="ECO:0000313" key="19">
    <source>
        <dbReference type="Proteomes" id="UP000185491"/>
    </source>
</evidence>
<evidence type="ECO:0000256" key="16">
    <source>
        <dbReference type="RuleBase" id="RU364006"/>
    </source>
</evidence>
<evidence type="ECO:0000256" key="4">
    <source>
        <dbReference type="ARBA" id="ARBA00012783"/>
    </source>
</evidence>
<keyword evidence="8 15" id="KW-0862">Zinc</keyword>
<dbReference type="EC" id="3.5.4.5" evidence="4 16"/>
<dbReference type="Proteomes" id="UP000185491">
    <property type="component" value="Chromosome"/>
</dbReference>
<evidence type="ECO:0000256" key="10">
    <source>
        <dbReference type="ARBA" id="ARBA00049252"/>
    </source>
</evidence>
<reference evidence="18 19" key="1">
    <citation type="submission" date="2014-08" db="EMBL/GenBank/DDBJ databases">
        <title>Complete genome sequence of Corynebacterium phocae M408/89/1(T)(=DSM 44612(T)), isolated from the common seal (Phoca vitulina).</title>
        <authorList>
            <person name="Ruckert C."/>
            <person name="Albersmeier A."/>
            <person name="Winkler A."/>
            <person name="Kalinowski J."/>
        </authorList>
    </citation>
    <scope>NUCLEOTIDE SEQUENCE [LARGE SCALE GENOMIC DNA]</scope>
    <source>
        <strain evidence="18 19">M408/89/1</strain>
    </source>
</reference>
<dbReference type="KEGG" id="cpho:CPHO_03910"/>
<dbReference type="OrthoDB" id="9795347at2"/>
<dbReference type="PROSITE" id="PS00903">
    <property type="entry name" value="CYT_DCMP_DEAMINASES_1"/>
    <property type="match status" value="1"/>
</dbReference>
<dbReference type="SUPFAM" id="SSF53927">
    <property type="entry name" value="Cytidine deaminase-like"/>
    <property type="match status" value="1"/>
</dbReference>
<evidence type="ECO:0000256" key="7">
    <source>
        <dbReference type="ARBA" id="ARBA00022801"/>
    </source>
</evidence>
<dbReference type="NCBIfam" id="TIGR01354">
    <property type="entry name" value="cyt_deam_tetra"/>
    <property type="match status" value="1"/>
</dbReference>
<dbReference type="GO" id="GO:0008270">
    <property type="term" value="F:zinc ion binding"/>
    <property type="evidence" value="ECO:0007669"/>
    <property type="project" value="UniProtKB-UniRule"/>
</dbReference>
<evidence type="ECO:0000313" key="18">
    <source>
        <dbReference type="EMBL" id="APT92172.1"/>
    </source>
</evidence>
<dbReference type="InterPro" id="IPR016192">
    <property type="entry name" value="APOBEC/CMP_deaminase_Zn-bd"/>
</dbReference>
<evidence type="ECO:0000256" key="8">
    <source>
        <dbReference type="ARBA" id="ARBA00022833"/>
    </source>
</evidence>
<evidence type="ECO:0000256" key="12">
    <source>
        <dbReference type="ARBA" id="ARBA00056327"/>
    </source>
</evidence>
<dbReference type="Pfam" id="PF00383">
    <property type="entry name" value="dCMP_cyt_deam_1"/>
    <property type="match status" value="1"/>
</dbReference>
<comment type="catalytic activity">
    <reaction evidence="10 16">
        <text>2'-deoxycytidine + H2O + H(+) = 2'-deoxyuridine + NH4(+)</text>
        <dbReference type="Rhea" id="RHEA:13433"/>
        <dbReference type="ChEBI" id="CHEBI:15377"/>
        <dbReference type="ChEBI" id="CHEBI:15378"/>
        <dbReference type="ChEBI" id="CHEBI:15698"/>
        <dbReference type="ChEBI" id="CHEBI:16450"/>
        <dbReference type="ChEBI" id="CHEBI:28938"/>
        <dbReference type="EC" id="3.5.4.5"/>
    </reaction>
</comment>
<dbReference type="GO" id="GO:0005829">
    <property type="term" value="C:cytosol"/>
    <property type="evidence" value="ECO:0007669"/>
    <property type="project" value="TreeGrafter"/>
</dbReference>
<dbReference type="AlphaFoldDB" id="A0A1L7D2B8"/>
<dbReference type="EMBL" id="CP009249">
    <property type="protein sequence ID" value="APT92172.1"/>
    <property type="molecule type" value="Genomic_DNA"/>
</dbReference>
<dbReference type="RefSeq" id="WP_075733380.1">
    <property type="nucleotide sequence ID" value="NZ_CP009249.1"/>
</dbReference>
<comment type="function">
    <text evidence="2 16">This enzyme scavenges exogenous and endogenous cytidine and 2'-deoxycytidine for UMP synthesis.</text>
</comment>
<keyword evidence="6 15" id="KW-0479">Metal-binding</keyword>
<accession>A0A1L7D2B8</accession>
<evidence type="ECO:0000256" key="9">
    <source>
        <dbReference type="ARBA" id="ARBA00032005"/>
    </source>
</evidence>
<comment type="cofactor">
    <cofactor evidence="1 15 16">
        <name>Zn(2+)</name>
        <dbReference type="ChEBI" id="CHEBI:29105"/>
    </cofactor>
</comment>
<evidence type="ECO:0000256" key="2">
    <source>
        <dbReference type="ARBA" id="ARBA00003949"/>
    </source>
</evidence>
<feature type="binding site" evidence="14">
    <location>
        <begin position="44"/>
        <end position="50"/>
    </location>
    <ligand>
        <name>substrate</name>
    </ligand>
</feature>
<evidence type="ECO:0000256" key="5">
    <source>
        <dbReference type="ARBA" id="ARBA00018266"/>
    </source>
</evidence>
<comment type="similarity">
    <text evidence="3 16">Belongs to the cytidine and deoxycytidylate deaminase family.</text>
</comment>
<dbReference type="GO" id="GO:0072527">
    <property type="term" value="P:pyrimidine-containing compound metabolic process"/>
    <property type="evidence" value="ECO:0007669"/>
    <property type="project" value="UniProtKB-ARBA"/>
</dbReference>
<keyword evidence="19" id="KW-1185">Reference proteome</keyword>
<dbReference type="InterPro" id="IPR016193">
    <property type="entry name" value="Cytidine_deaminase-like"/>
</dbReference>
<evidence type="ECO:0000256" key="13">
    <source>
        <dbReference type="PIRSR" id="PIRSR606262-1"/>
    </source>
</evidence>
<dbReference type="PANTHER" id="PTHR11644">
    <property type="entry name" value="CYTIDINE DEAMINASE"/>
    <property type="match status" value="1"/>
</dbReference>
<evidence type="ECO:0000256" key="15">
    <source>
        <dbReference type="PIRSR" id="PIRSR606262-3"/>
    </source>
</evidence>
<evidence type="ECO:0000256" key="1">
    <source>
        <dbReference type="ARBA" id="ARBA00001947"/>
    </source>
</evidence>
<dbReference type="FunFam" id="3.40.140.10:FF:000008">
    <property type="entry name" value="Cytidine deaminase"/>
    <property type="match status" value="1"/>
</dbReference>
<dbReference type="Gene3D" id="3.40.140.10">
    <property type="entry name" value="Cytidine Deaminase, domain 2"/>
    <property type="match status" value="1"/>
</dbReference>
<evidence type="ECO:0000256" key="11">
    <source>
        <dbReference type="ARBA" id="ARBA00049558"/>
    </source>
</evidence>
<protein>
    <recommendedName>
        <fullName evidence="5 16">Cytidine deaminase</fullName>
        <ecNumber evidence="4 16">3.5.4.5</ecNumber>
    </recommendedName>
    <alternativeName>
        <fullName evidence="9 16">Cytidine aminohydrolase</fullName>
    </alternativeName>
</protein>
<dbReference type="InterPro" id="IPR050202">
    <property type="entry name" value="Cyt/Deoxycyt_deaminase"/>
</dbReference>
<dbReference type="InterPro" id="IPR002125">
    <property type="entry name" value="CMP_dCMP_dom"/>
</dbReference>
<dbReference type="GO" id="GO:0055086">
    <property type="term" value="P:nucleobase-containing small molecule metabolic process"/>
    <property type="evidence" value="ECO:0007669"/>
    <property type="project" value="UniProtKB-ARBA"/>
</dbReference>
<proteinExistence type="inferred from homology"/>
<dbReference type="InterPro" id="IPR006262">
    <property type="entry name" value="Cyt_deam_tetra"/>
</dbReference>
<comment type="function">
    <text evidence="12">Recycles cytidine and 2-deoxycytidine for uridine and 2-deoxyuridine synthesis, respectively. Catalyzes the hydrolytic deamination of cytidine and 2-deoxycytidine to form, respectively, uridine and 2-deoxyuridine.</text>
</comment>
<feature type="binding site" evidence="15">
    <location>
        <position position="97"/>
    </location>
    <ligand>
        <name>Zn(2+)</name>
        <dbReference type="ChEBI" id="CHEBI:29105"/>
        <note>catalytic</note>
    </ligand>
</feature>
<evidence type="ECO:0000259" key="17">
    <source>
        <dbReference type="PROSITE" id="PS51747"/>
    </source>
</evidence>
<sequence>MKTSPLELLEAARDAAGHAYAPYSQFPVGAVIEMQDGTRYDGCNVENASYGLTLCAERNAITTMIAQTTGTNPAARRIKRVAIVGLKAKPCWPCGACRQVLREFGTQEVIVEGDGGEPLVTSFEELLPHSFGPEDLGS</sequence>
<organism evidence="18 19">
    <name type="scientific">Corynebacterium phocae</name>
    <dbReference type="NCBI Taxonomy" id="161895"/>
    <lineage>
        <taxon>Bacteria</taxon>
        <taxon>Bacillati</taxon>
        <taxon>Actinomycetota</taxon>
        <taxon>Actinomycetes</taxon>
        <taxon>Mycobacteriales</taxon>
        <taxon>Corynebacteriaceae</taxon>
        <taxon>Corynebacterium</taxon>
    </lineage>
</organism>
<feature type="domain" description="CMP/dCMP-type deaminase" evidence="17">
    <location>
        <begin position="3"/>
        <end position="134"/>
    </location>
</feature>
<evidence type="ECO:0000256" key="6">
    <source>
        <dbReference type="ARBA" id="ARBA00022723"/>
    </source>
</evidence>
<feature type="binding site" evidence="15">
    <location>
        <position position="94"/>
    </location>
    <ligand>
        <name>Zn(2+)</name>
        <dbReference type="ChEBI" id="CHEBI:29105"/>
        <note>catalytic</note>
    </ligand>
</feature>
<dbReference type="GO" id="GO:0004126">
    <property type="term" value="F:cytidine deaminase activity"/>
    <property type="evidence" value="ECO:0007669"/>
    <property type="project" value="UniProtKB-UniRule"/>
</dbReference>
<evidence type="ECO:0000256" key="3">
    <source>
        <dbReference type="ARBA" id="ARBA00006576"/>
    </source>
</evidence>
<dbReference type="PROSITE" id="PS51747">
    <property type="entry name" value="CYT_DCMP_DEAMINASES_2"/>
    <property type="match status" value="1"/>
</dbReference>
<gene>
    <name evidence="18" type="ORF">CPHO_03910</name>
</gene>
<name>A0A1L7D2B8_9CORY</name>
<dbReference type="CDD" id="cd01283">
    <property type="entry name" value="cytidine_deaminase"/>
    <property type="match status" value="1"/>
</dbReference>
<feature type="binding site" evidence="15">
    <location>
        <position position="55"/>
    </location>
    <ligand>
        <name>Zn(2+)</name>
        <dbReference type="ChEBI" id="CHEBI:29105"/>
        <note>catalytic</note>
    </ligand>
</feature>
<dbReference type="PANTHER" id="PTHR11644:SF2">
    <property type="entry name" value="CYTIDINE DEAMINASE"/>
    <property type="match status" value="1"/>
</dbReference>
<evidence type="ECO:0000256" key="14">
    <source>
        <dbReference type="PIRSR" id="PIRSR606262-2"/>
    </source>
</evidence>